<organism evidence="1 2">
    <name type="scientific">Vararia minispora EC-137</name>
    <dbReference type="NCBI Taxonomy" id="1314806"/>
    <lineage>
        <taxon>Eukaryota</taxon>
        <taxon>Fungi</taxon>
        <taxon>Dikarya</taxon>
        <taxon>Basidiomycota</taxon>
        <taxon>Agaricomycotina</taxon>
        <taxon>Agaricomycetes</taxon>
        <taxon>Russulales</taxon>
        <taxon>Lachnocladiaceae</taxon>
        <taxon>Vararia</taxon>
    </lineage>
</organism>
<keyword evidence="2" id="KW-1185">Reference proteome</keyword>
<reference evidence="1" key="2">
    <citation type="journal article" date="2022" name="New Phytol.">
        <title>Evolutionary transition to the ectomycorrhizal habit in the genomes of a hyperdiverse lineage of mushroom-forming fungi.</title>
        <authorList>
            <person name="Looney B."/>
            <person name="Miyauchi S."/>
            <person name="Morin E."/>
            <person name="Drula E."/>
            <person name="Courty P.E."/>
            <person name="Kohler A."/>
            <person name="Kuo A."/>
            <person name="LaButti K."/>
            <person name="Pangilinan J."/>
            <person name="Lipzen A."/>
            <person name="Riley R."/>
            <person name="Andreopoulos W."/>
            <person name="He G."/>
            <person name="Johnson J."/>
            <person name="Nolan M."/>
            <person name="Tritt A."/>
            <person name="Barry K.W."/>
            <person name="Grigoriev I.V."/>
            <person name="Nagy L.G."/>
            <person name="Hibbett D."/>
            <person name="Henrissat B."/>
            <person name="Matheny P.B."/>
            <person name="Labbe J."/>
            <person name="Martin F.M."/>
        </authorList>
    </citation>
    <scope>NUCLEOTIDE SEQUENCE</scope>
    <source>
        <strain evidence="1">EC-137</strain>
    </source>
</reference>
<dbReference type="EMBL" id="MU273467">
    <property type="protein sequence ID" value="KAI0036948.1"/>
    <property type="molecule type" value="Genomic_DNA"/>
</dbReference>
<comment type="caution">
    <text evidence="1">The sequence shown here is derived from an EMBL/GenBank/DDBJ whole genome shotgun (WGS) entry which is preliminary data.</text>
</comment>
<sequence length="925" mass="103235">MVPSAPPQDSYSPSTAASHLYHLQLPNQPFQSPSYHRRKLERACDGCRRRKTRCDGPQTSNNVCTNCRQANRSCTYLEASRPRGPPKAYVNALEDRVELTEAFLKRLRPDIDFSIELGPPVVRDSWKSPSDLHSPTTPSTSADFPSPRRFSDSSSAIPAIRRLRKASSFPVHAAAFDSDIPTGSSSEEDKDPYEAELDRTIDAMEKRLMLTELDPAAKGDRLLDRRLRYHGASAPILLATAAAEHRLIHLHEAGDQAPEIVSHVKPKSSRVWESLHRQEFWYAPKWELDYEGVLITNPSDFPDLQKNWPAPDLAASLVDLYFRHFNSMFPLLHRPTFEKDFKAHLWERDIWFACVCMGVFAIASRHSDDARVLFPVPKDIKLSEEEEDRIWYSAGVKYYYAAMTVLFRKQSMMTPSSLFEVQTVCLTTHFQRSTRWAGGAWVSIACGVLKLQDVGAHRKRSYKAGISVENELWKRAYWYLVGFDRTGSAAMGRTCSTRPEDADAELPLAVDDEFWEPEDLTLAFRQPAGRPPPRVTAFILWLKLTEITSYVLGNFYVVKDSPGRHGRPSLEEIMRQLNFSMTEWVEAVPEYLKWSPNIEDPVVANQSATLFLNYNMLNILIQSALLPPNATRLRGLAHPRTPSVPGYPQAATALAVAVAAARAGTRILETAQQRRLPNVPLFLLAADAFAAVLCLDVWIVKTREKARRMEGREPSLEAMQTIESLMADLQAIIACVESAVPRWETARISLYLREAMPSPEDEADLDDFPLEVMPPIHDGLDDDPTTLTLPGNYGRTQPFFLEQDGDPSRAAEAATSASSPPVYPHSAPQFLARAAGTSFGRPPFDRRPSFSAQTDVFPPGALPSISRTRVVAQGVKMEEGPSFAWAAAVGQQQQRQQAETLGMFGRGTLRTRCVLVGCGAALGGG</sequence>
<name>A0ACB8QZ00_9AGAM</name>
<proteinExistence type="predicted"/>
<reference evidence="1" key="1">
    <citation type="submission" date="2021-02" db="EMBL/GenBank/DDBJ databases">
        <authorList>
            <consortium name="DOE Joint Genome Institute"/>
            <person name="Ahrendt S."/>
            <person name="Looney B.P."/>
            <person name="Miyauchi S."/>
            <person name="Morin E."/>
            <person name="Drula E."/>
            <person name="Courty P.E."/>
            <person name="Chicoki N."/>
            <person name="Fauchery L."/>
            <person name="Kohler A."/>
            <person name="Kuo A."/>
            <person name="Labutti K."/>
            <person name="Pangilinan J."/>
            <person name="Lipzen A."/>
            <person name="Riley R."/>
            <person name="Andreopoulos W."/>
            <person name="He G."/>
            <person name="Johnson J."/>
            <person name="Barry K.W."/>
            <person name="Grigoriev I.V."/>
            <person name="Nagy L."/>
            <person name="Hibbett D."/>
            <person name="Henrissat B."/>
            <person name="Matheny P.B."/>
            <person name="Labbe J."/>
            <person name="Martin F."/>
        </authorList>
    </citation>
    <scope>NUCLEOTIDE SEQUENCE</scope>
    <source>
        <strain evidence="1">EC-137</strain>
    </source>
</reference>
<dbReference type="Proteomes" id="UP000814128">
    <property type="component" value="Unassembled WGS sequence"/>
</dbReference>
<accession>A0ACB8QZ00</accession>
<gene>
    <name evidence="1" type="ORF">K488DRAFT_40050</name>
</gene>
<evidence type="ECO:0000313" key="1">
    <source>
        <dbReference type="EMBL" id="KAI0036948.1"/>
    </source>
</evidence>
<protein>
    <submittedName>
        <fullName evidence="1">Uncharacterized protein</fullName>
    </submittedName>
</protein>
<evidence type="ECO:0000313" key="2">
    <source>
        <dbReference type="Proteomes" id="UP000814128"/>
    </source>
</evidence>